<evidence type="ECO:0000313" key="3">
    <source>
        <dbReference type="EMBL" id="TWU14444.1"/>
    </source>
</evidence>
<dbReference type="GO" id="GO:0000166">
    <property type="term" value="F:nucleotide binding"/>
    <property type="evidence" value="ECO:0007669"/>
    <property type="project" value="InterPro"/>
</dbReference>
<dbReference type="PANTHER" id="PTHR43377:SF1">
    <property type="entry name" value="BILIVERDIN REDUCTASE A"/>
    <property type="match status" value="1"/>
</dbReference>
<dbReference type="OrthoDB" id="9815825at2"/>
<evidence type="ECO:0000313" key="4">
    <source>
        <dbReference type="Proteomes" id="UP000320735"/>
    </source>
</evidence>
<dbReference type="Gene3D" id="3.30.360.10">
    <property type="entry name" value="Dihydrodipicolinate Reductase, domain 2"/>
    <property type="match status" value="1"/>
</dbReference>
<organism evidence="3 4">
    <name type="scientific">Symmachiella macrocystis</name>
    <dbReference type="NCBI Taxonomy" id="2527985"/>
    <lineage>
        <taxon>Bacteria</taxon>
        <taxon>Pseudomonadati</taxon>
        <taxon>Planctomycetota</taxon>
        <taxon>Planctomycetia</taxon>
        <taxon>Planctomycetales</taxon>
        <taxon>Planctomycetaceae</taxon>
        <taxon>Symmachiella</taxon>
    </lineage>
</organism>
<protein>
    <submittedName>
        <fullName evidence="3">Dehydrogenase</fullName>
        <ecNumber evidence="3">1.1.1.312</ecNumber>
    </submittedName>
</protein>
<dbReference type="RefSeq" id="WP_146371752.1">
    <property type="nucleotide sequence ID" value="NZ_SJPP01000001.1"/>
</dbReference>
<dbReference type="InterPro" id="IPR051450">
    <property type="entry name" value="Gfo/Idh/MocA_Oxidoreductases"/>
</dbReference>
<reference evidence="3 4" key="1">
    <citation type="submission" date="2019-02" db="EMBL/GenBank/DDBJ databases">
        <title>Deep-cultivation of Planctomycetes and their phenomic and genomic characterization uncovers novel biology.</title>
        <authorList>
            <person name="Wiegand S."/>
            <person name="Jogler M."/>
            <person name="Boedeker C."/>
            <person name="Pinto D."/>
            <person name="Vollmers J."/>
            <person name="Rivas-Marin E."/>
            <person name="Kohn T."/>
            <person name="Peeters S.H."/>
            <person name="Heuer A."/>
            <person name="Rast P."/>
            <person name="Oberbeckmann S."/>
            <person name="Bunk B."/>
            <person name="Jeske O."/>
            <person name="Meyerdierks A."/>
            <person name="Storesund J.E."/>
            <person name="Kallscheuer N."/>
            <person name="Luecker S."/>
            <person name="Lage O.M."/>
            <person name="Pohl T."/>
            <person name="Merkel B.J."/>
            <person name="Hornburger P."/>
            <person name="Mueller R.-W."/>
            <person name="Bruemmer F."/>
            <person name="Labrenz M."/>
            <person name="Spormann A.M."/>
            <person name="Op Den Camp H."/>
            <person name="Overmann J."/>
            <person name="Amann R."/>
            <person name="Jetten M.S.M."/>
            <person name="Mascher T."/>
            <person name="Medema M.H."/>
            <person name="Devos D.P."/>
            <person name="Kaster A.-K."/>
            <person name="Ovreas L."/>
            <person name="Rohde M."/>
            <person name="Galperin M.Y."/>
            <person name="Jogler C."/>
        </authorList>
    </citation>
    <scope>NUCLEOTIDE SEQUENCE [LARGE SCALE GENOMIC DNA]</scope>
    <source>
        <strain evidence="3 4">CA54</strain>
    </source>
</reference>
<dbReference type="Proteomes" id="UP000320735">
    <property type="component" value="Unassembled WGS sequence"/>
</dbReference>
<keyword evidence="3" id="KW-0560">Oxidoreductase</keyword>
<gene>
    <name evidence="3" type="ORF">CA54_32900</name>
</gene>
<dbReference type="Pfam" id="PF22725">
    <property type="entry name" value="GFO_IDH_MocA_C3"/>
    <property type="match status" value="1"/>
</dbReference>
<dbReference type="InterPro" id="IPR055170">
    <property type="entry name" value="GFO_IDH_MocA-like_dom"/>
</dbReference>
<dbReference type="SUPFAM" id="SSF55347">
    <property type="entry name" value="Glyceraldehyde-3-phosphate dehydrogenase-like, C-terminal domain"/>
    <property type="match status" value="1"/>
</dbReference>
<dbReference type="SUPFAM" id="SSF51735">
    <property type="entry name" value="NAD(P)-binding Rossmann-fold domains"/>
    <property type="match status" value="1"/>
</dbReference>
<dbReference type="Gene3D" id="3.40.50.720">
    <property type="entry name" value="NAD(P)-binding Rossmann-like Domain"/>
    <property type="match status" value="1"/>
</dbReference>
<dbReference type="PANTHER" id="PTHR43377">
    <property type="entry name" value="BILIVERDIN REDUCTASE A"/>
    <property type="match status" value="1"/>
</dbReference>
<keyword evidence="4" id="KW-1185">Reference proteome</keyword>
<dbReference type="EMBL" id="SJPP01000001">
    <property type="protein sequence ID" value="TWU14444.1"/>
    <property type="molecule type" value="Genomic_DNA"/>
</dbReference>
<accession>A0A5C6BUT1</accession>
<dbReference type="AlphaFoldDB" id="A0A5C6BUT1"/>
<evidence type="ECO:0000259" key="2">
    <source>
        <dbReference type="Pfam" id="PF22725"/>
    </source>
</evidence>
<comment type="caution">
    <text evidence="3">The sequence shown here is derived from an EMBL/GenBank/DDBJ whole genome shotgun (WGS) entry which is preliminary data.</text>
</comment>
<dbReference type="InterPro" id="IPR036291">
    <property type="entry name" value="NAD(P)-bd_dom_sf"/>
</dbReference>
<feature type="domain" description="GFO/IDH/MocA-like oxidoreductase" evidence="2">
    <location>
        <begin position="146"/>
        <end position="225"/>
    </location>
</feature>
<dbReference type="EC" id="1.1.1.312" evidence="3"/>
<name>A0A5C6BUT1_9PLAN</name>
<evidence type="ECO:0000259" key="1">
    <source>
        <dbReference type="Pfam" id="PF01408"/>
    </source>
</evidence>
<dbReference type="Pfam" id="PF01408">
    <property type="entry name" value="GFO_IDH_MocA"/>
    <property type="match status" value="1"/>
</dbReference>
<feature type="domain" description="Gfo/Idh/MocA-like oxidoreductase N-terminal" evidence="1">
    <location>
        <begin position="4"/>
        <end position="120"/>
    </location>
</feature>
<dbReference type="GO" id="GO:0050606">
    <property type="term" value="F:4-carboxy-2-hydroxymuconate semialdehyde hemiacetal dehydrogenase activity"/>
    <property type="evidence" value="ECO:0007669"/>
    <property type="project" value="UniProtKB-EC"/>
</dbReference>
<sequence>MKQIKIAVIGVGALGQHHARILAGMPDVELVGVADTNREAGTRVAQNCGTQWFSEYRDVLDNVDAVSVAVPTIAHLAVAGDCLARGISAHVEKPLALDATEGSLLVKQAEKTGAILQVGHIERFNPAMQSARPHIGQPKYIRGERLSPFSFRSTDIGVTLDLMIHDIDLVLDLAASPIVSVEAFGLNILGSNEDVVQARLRFENGCVADLTANRVSMNVSRSMQVWSNTGFVGIDFGARQVTTCAPSDALLYGTSPVERAQQPGADIEKLKTDVFEHFIRVENPTVTPHDALTAELSSFVDCIRTQQKPLVDGQTALQALVAAEQILESVAAHAWDGDSHGAIGPAPFFAAPRKLAG</sequence>
<proteinExistence type="predicted"/>
<dbReference type="InterPro" id="IPR000683">
    <property type="entry name" value="Gfo/Idh/MocA-like_OxRdtase_N"/>
</dbReference>